<evidence type="ECO:0000256" key="7">
    <source>
        <dbReference type="SAM" id="MobiDB-lite"/>
    </source>
</evidence>
<evidence type="ECO:0000256" key="1">
    <source>
        <dbReference type="ARBA" id="ARBA00004123"/>
    </source>
</evidence>
<dbReference type="FunFam" id="3.30.420.10:FF:000019">
    <property type="entry name" value="RNA exonuclease NEF-sp"/>
    <property type="match status" value="1"/>
</dbReference>
<protein>
    <recommendedName>
        <fullName evidence="8">Exonuclease domain-containing protein</fullName>
    </recommendedName>
</protein>
<evidence type="ECO:0000256" key="6">
    <source>
        <dbReference type="ARBA" id="ARBA00023242"/>
    </source>
</evidence>
<sequence>MSDGAAMAVVEVDSDSDGYVSASELNRRMLEKKKLFSRPVVEVAKGAYFDVYGAEAKAEVILHPPEKNSRLGARDLQGLVRWVLADGENPKWVFVRNKPLVKKVVMLLMPGLDAALYMEHPGFFKNLTRCCGAPRAIVGAGRMATASQTIESFFSCPQPRIKNGESRGLKRARSESEDGEDEQQGEAVRVSVEDGDDGNKRRRVESEQPNGDDVASSKNEVCLPASFYTLNARQLHLNGYSSVAEGEDILPGFVRTLPAVPGVTFLEMVAVDCEMCYTHVGLELTRVSMVNLQGAVLLDKLVKPENPITNYNTQYSGITKAMMADVTTTLADVQEDILKLVHAETILVGHSVENDLNALKILHPLVIDTALLYHHPRKGHMYKPALRVLTAMYLNRKIQGDIAGHDSVEDARAAMDLALLKIRKGPGFGKSMKHDCENLIEILARHGRHSSLIDRRPVLHQYAVGSCNAIIATSDEDVCAKAVKEVKKAGVDFLWAQFKDLDAYYEDRGRATEDWSTRMAEMAATMTCSVPAKLEGTSEDSNTKHEAKAAHRSLPEDLQRVLAGLDERFKKLYDALEPNTLLIVATGRGDTISVRRLQELKWKSRQGNAAGLEKWTRINEDVLEELAARAETTLAFTCMK</sequence>
<dbReference type="Pfam" id="PF00929">
    <property type="entry name" value="RNase_T"/>
    <property type="match status" value="1"/>
</dbReference>
<evidence type="ECO:0000259" key="8">
    <source>
        <dbReference type="SMART" id="SM00479"/>
    </source>
</evidence>
<dbReference type="PANTHER" id="PTHR12801:SF157">
    <property type="entry name" value="SMALL RNA DEGRADING NUCLEASE 5"/>
    <property type="match status" value="1"/>
</dbReference>
<dbReference type="SUPFAM" id="SSF53098">
    <property type="entry name" value="Ribonuclease H-like"/>
    <property type="match status" value="1"/>
</dbReference>
<keyword evidence="5" id="KW-0269">Exonuclease</keyword>
<comment type="similarity">
    <text evidence="2">Belongs to the REXO1/REXO3 family.</text>
</comment>
<feature type="domain" description="Exonuclease" evidence="8">
    <location>
        <begin position="267"/>
        <end position="427"/>
    </location>
</feature>
<dbReference type="InterPro" id="IPR036397">
    <property type="entry name" value="RNaseH_sf"/>
</dbReference>
<keyword evidence="3" id="KW-0540">Nuclease</keyword>
<dbReference type="InterPro" id="IPR012337">
    <property type="entry name" value="RNaseH-like_sf"/>
</dbReference>
<name>A0A8T0GPM0_CERPU</name>
<dbReference type="SMART" id="SM00479">
    <property type="entry name" value="EXOIII"/>
    <property type="match status" value="1"/>
</dbReference>
<dbReference type="AlphaFoldDB" id="A0A8T0GPM0"/>
<dbReference type="SUPFAM" id="SSF53649">
    <property type="entry name" value="Alkaline phosphatase-like"/>
    <property type="match status" value="1"/>
</dbReference>
<dbReference type="InterPro" id="IPR047021">
    <property type="entry name" value="REXO1/3/4-like"/>
</dbReference>
<dbReference type="InterPro" id="IPR018247">
    <property type="entry name" value="EF_Hand_1_Ca_BS"/>
</dbReference>
<evidence type="ECO:0000256" key="4">
    <source>
        <dbReference type="ARBA" id="ARBA00022801"/>
    </source>
</evidence>
<keyword evidence="6" id="KW-0539">Nucleus</keyword>
<dbReference type="InterPro" id="IPR034922">
    <property type="entry name" value="REX1-like_exo"/>
</dbReference>
<dbReference type="GO" id="GO:0004527">
    <property type="term" value="F:exonuclease activity"/>
    <property type="evidence" value="ECO:0007669"/>
    <property type="project" value="UniProtKB-KW"/>
</dbReference>
<dbReference type="Gene3D" id="3.30.420.10">
    <property type="entry name" value="Ribonuclease H-like superfamily/Ribonuclease H"/>
    <property type="match status" value="1"/>
</dbReference>
<evidence type="ECO:0000256" key="3">
    <source>
        <dbReference type="ARBA" id="ARBA00022722"/>
    </source>
</evidence>
<evidence type="ECO:0000256" key="2">
    <source>
        <dbReference type="ARBA" id="ARBA00006357"/>
    </source>
</evidence>
<feature type="region of interest" description="Disordered" evidence="7">
    <location>
        <begin position="157"/>
        <end position="217"/>
    </location>
</feature>
<evidence type="ECO:0000256" key="5">
    <source>
        <dbReference type="ARBA" id="ARBA00022839"/>
    </source>
</evidence>
<dbReference type="GO" id="GO:0003676">
    <property type="term" value="F:nucleic acid binding"/>
    <property type="evidence" value="ECO:0007669"/>
    <property type="project" value="InterPro"/>
</dbReference>
<organism evidence="9 10">
    <name type="scientific">Ceratodon purpureus</name>
    <name type="common">Fire moss</name>
    <name type="synonym">Dicranum purpureum</name>
    <dbReference type="NCBI Taxonomy" id="3225"/>
    <lineage>
        <taxon>Eukaryota</taxon>
        <taxon>Viridiplantae</taxon>
        <taxon>Streptophyta</taxon>
        <taxon>Embryophyta</taxon>
        <taxon>Bryophyta</taxon>
        <taxon>Bryophytina</taxon>
        <taxon>Bryopsida</taxon>
        <taxon>Dicranidae</taxon>
        <taxon>Pseudoditrichales</taxon>
        <taxon>Ditrichaceae</taxon>
        <taxon>Ceratodon</taxon>
    </lineage>
</organism>
<comment type="caution">
    <text evidence="9">The sequence shown here is derived from an EMBL/GenBank/DDBJ whole genome shotgun (WGS) entry which is preliminary data.</text>
</comment>
<dbReference type="Proteomes" id="UP000822688">
    <property type="component" value="Chromosome 10"/>
</dbReference>
<dbReference type="CDD" id="cd06145">
    <property type="entry name" value="REX1_like"/>
    <property type="match status" value="1"/>
</dbReference>
<feature type="compositionally biased region" description="Basic and acidic residues" evidence="7">
    <location>
        <begin position="162"/>
        <end position="176"/>
    </location>
</feature>
<keyword evidence="4" id="KW-0378">Hydrolase</keyword>
<dbReference type="PROSITE" id="PS00018">
    <property type="entry name" value="EF_HAND_1"/>
    <property type="match status" value="1"/>
</dbReference>
<comment type="subcellular location">
    <subcellularLocation>
        <location evidence="1">Nucleus</location>
    </subcellularLocation>
</comment>
<evidence type="ECO:0000313" key="10">
    <source>
        <dbReference type="Proteomes" id="UP000822688"/>
    </source>
</evidence>
<dbReference type="PANTHER" id="PTHR12801">
    <property type="entry name" value="RNA EXONUCLEASE REXO1 / RECO3 FAMILY MEMBER-RELATED"/>
    <property type="match status" value="1"/>
</dbReference>
<reference evidence="9" key="1">
    <citation type="submission" date="2020-06" db="EMBL/GenBank/DDBJ databases">
        <title>WGS assembly of Ceratodon purpureus strain R40.</title>
        <authorList>
            <person name="Carey S.B."/>
            <person name="Jenkins J."/>
            <person name="Shu S."/>
            <person name="Lovell J.T."/>
            <person name="Sreedasyam A."/>
            <person name="Maumus F."/>
            <person name="Tiley G.P."/>
            <person name="Fernandez-Pozo N."/>
            <person name="Barry K."/>
            <person name="Chen C."/>
            <person name="Wang M."/>
            <person name="Lipzen A."/>
            <person name="Daum C."/>
            <person name="Saski C.A."/>
            <person name="Payton A.C."/>
            <person name="Mcbreen J.C."/>
            <person name="Conrad R.E."/>
            <person name="Kollar L.M."/>
            <person name="Olsson S."/>
            <person name="Huttunen S."/>
            <person name="Landis J.B."/>
            <person name="Wickett N.J."/>
            <person name="Johnson M.G."/>
            <person name="Rensing S.A."/>
            <person name="Grimwood J."/>
            <person name="Schmutz J."/>
            <person name="Mcdaniel S.F."/>
        </authorList>
    </citation>
    <scope>NUCLEOTIDE SEQUENCE</scope>
    <source>
        <strain evidence="9">R40</strain>
    </source>
</reference>
<gene>
    <name evidence="9" type="ORF">KC19_10G163500</name>
</gene>
<dbReference type="InterPro" id="IPR013520">
    <property type="entry name" value="Ribonucl_H"/>
</dbReference>
<dbReference type="GO" id="GO:0005634">
    <property type="term" value="C:nucleus"/>
    <property type="evidence" value="ECO:0007669"/>
    <property type="project" value="UniProtKB-SubCell"/>
</dbReference>
<dbReference type="InterPro" id="IPR017850">
    <property type="entry name" value="Alkaline_phosphatase_core_sf"/>
</dbReference>
<accession>A0A8T0GPM0</accession>
<proteinExistence type="inferred from homology"/>
<dbReference type="EMBL" id="CM026431">
    <property type="protein sequence ID" value="KAG0560219.1"/>
    <property type="molecule type" value="Genomic_DNA"/>
</dbReference>
<keyword evidence="10" id="KW-1185">Reference proteome</keyword>
<evidence type="ECO:0000313" key="9">
    <source>
        <dbReference type="EMBL" id="KAG0560219.1"/>
    </source>
</evidence>